<gene>
    <name evidence="1" type="ORF">C484_02654</name>
</gene>
<dbReference type="PIRSF" id="PIRSF019435">
    <property type="entry name" value="UCP019435"/>
    <property type="match status" value="1"/>
</dbReference>
<dbReference type="Proteomes" id="UP000011648">
    <property type="component" value="Unassembled WGS sequence"/>
</dbReference>
<comment type="caution">
    <text evidence="1">The sequence shown here is derived from an EMBL/GenBank/DDBJ whole genome shotgun (WGS) entry which is preliminary data.</text>
</comment>
<dbReference type="OrthoDB" id="57367at2157"/>
<dbReference type="AlphaFoldDB" id="M0AET7"/>
<evidence type="ECO:0008006" key="3">
    <source>
        <dbReference type="Google" id="ProtNLM"/>
    </source>
</evidence>
<organism evidence="1 2">
    <name type="scientific">Natrialba taiwanensis DSM 12281</name>
    <dbReference type="NCBI Taxonomy" id="1230458"/>
    <lineage>
        <taxon>Archaea</taxon>
        <taxon>Methanobacteriati</taxon>
        <taxon>Methanobacteriota</taxon>
        <taxon>Stenosarchaea group</taxon>
        <taxon>Halobacteria</taxon>
        <taxon>Halobacteriales</taxon>
        <taxon>Natrialbaceae</taxon>
        <taxon>Natrialba</taxon>
    </lineage>
</organism>
<dbReference type="Pfam" id="PF05626">
    <property type="entry name" value="DUF790"/>
    <property type="match status" value="1"/>
</dbReference>
<dbReference type="PANTHER" id="PTHR39640">
    <property type="entry name" value="VNG6129C"/>
    <property type="match status" value="1"/>
</dbReference>
<evidence type="ECO:0000313" key="1">
    <source>
        <dbReference type="EMBL" id="ELY95858.1"/>
    </source>
</evidence>
<dbReference type="PANTHER" id="PTHR39640:SF1">
    <property type="entry name" value="DUF790 FAMILY PROTEIN"/>
    <property type="match status" value="1"/>
</dbReference>
<protein>
    <recommendedName>
        <fullName evidence="3">DUF790 family protein</fullName>
    </recommendedName>
</protein>
<dbReference type="RefSeq" id="WP_006824428.1">
    <property type="nucleotide sequence ID" value="NZ_AOIL01000012.1"/>
</dbReference>
<accession>M0AET7</accession>
<dbReference type="STRING" id="1230458.C484_02654"/>
<dbReference type="EMBL" id="AOIL01000012">
    <property type="protein sequence ID" value="ELY95858.1"/>
    <property type="molecule type" value="Genomic_DNA"/>
</dbReference>
<keyword evidence="2" id="KW-1185">Reference proteome</keyword>
<name>M0AET7_9EURY</name>
<proteinExistence type="predicted"/>
<dbReference type="PATRIC" id="fig|1230458.4.peg.525"/>
<sequence length="526" mass="58124">MLTKDLLRVSRAGGGFHPQFATREHRPLAARVIGTYQGHVGERRATLESALTDLERDADDFKLVRGLSALVERESTFETDAAIDPERARKAAFEAAESVDVVDRDERAMALIRAGESLSLSADELEHALYADLDDRQVLASVEPRWDPDGLLAQYNLSLAQTALFDATEVRVRSNDPKALVSAIKRLRLMYEIHNPDAAVGTTGDIASNRKIVVTGPTHLFRATRRYGTRFARLLRTIAKADEWHLEATIDDRGTERTLSLSHEDPVGVPDAEPVADVTFDSSVEADFAARFSQVGLDWDLVREPEPLATGTRVMIPDFAFEYRPAGSTRGNSSDAGDGGRGDFRVYFEIMGFWTPEYVEKKLSQLETLEDVALLVAVDESLGVGEEIETRDHRAIPYSGTVRLKDIVDVLREYETDLVRESAADLPDEFTPDADVIELETLAARHGVSTDALADKRYPDHEFIGRTLVRPAVLDALRAELESGLAFEEAEAVFAEYDISDSSAALAELGYRVEWEGLSGGTVVER</sequence>
<dbReference type="InterPro" id="IPR008508">
    <property type="entry name" value="Bax1"/>
</dbReference>
<evidence type="ECO:0000313" key="2">
    <source>
        <dbReference type="Proteomes" id="UP000011648"/>
    </source>
</evidence>
<reference evidence="1 2" key="1">
    <citation type="journal article" date="2014" name="PLoS Genet.">
        <title>Phylogenetically driven sequencing of extremely halophilic archaea reveals strategies for static and dynamic osmo-response.</title>
        <authorList>
            <person name="Becker E.A."/>
            <person name="Seitzer P.M."/>
            <person name="Tritt A."/>
            <person name="Larsen D."/>
            <person name="Krusor M."/>
            <person name="Yao A.I."/>
            <person name="Wu D."/>
            <person name="Madern D."/>
            <person name="Eisen J.A."/>
            <person name="Darling A.E."/>
            <person name="Facciotti M.T."/>
        </authorList>
    </citation>
    <scope>NUCLEOTIDE SEQUENCE [LARGE SCALE GENOMIC DNA]</scope>
    <source>
        <strain evidence="1 2">DSM 12281</strain>
    </source>
</reference>